<evidence type="ECO:0000256" key="4">
    <source>
        <dbReference type="ARBA" id="ARBA00022603"/>
    </source>
</evidence>
<gene>
    <name evidence="10" type="ORF">scyTo_0023378</name>
</gene>
<evidence type="ECO:0000256" key="6">
    <source>
        <dbReference type="ARBA" id="ARBA00022691"/>
    </source>
</evidence>
<dbReference type="OrthoDB" id="62495at2759"/>
<evidence type="ECO:0000313" key="10">
    <source>
        <dbReference type="EMBL" id="GCB82967.1"/>
    </source>
</evidence>
<feature type="domain" description="SET" evidence="9">
    <location>
        <begin position="90"/>
        <end position="227"/>
    </location>
</feature>
<accession>A0A401QCC7</accession>
<dbReference type="InterPro" id="IPR001214">
    <property type="entry name" value="SET_dom"/>
</dbReference>
<dbReference type="PROSITE" id="PS50280">
    <property type="entry name" value="SET"/>
    <property type="match status" value="1"/>
</dbReference>
<dbReference type="PANTHER" id="PTHR46165:SF2">
    <property type="entry name" value="SET AND MYND DOMAIN-CONTAINING PROTEIN 4"/>
    <property type="match status" value="1"/>
</dbReference>
<keyword evidence="5" id="KW-0808">Transferase</keyword>
<feature type="non-terminal residue" evidence="10">
    <location>
        <position position="1"/>
    </location>
</feature>
<evidence type="ECO:0000313" key="11">
    <source>
        <dbReference type="Proteomes" id="UP000288216"/>
    </source>
</evidence>
<dbReference type="InterPro" id="IPR052097">
    <property type="entry name" value="SET-MYND_domain_protein"/>
</dbReference>
<dbReference type="GO" id="GO:0008168">
    <property type="term" value="F:methyltransferase activity"/>
    <property type="evidence" value="ECO:0007669"/>
    <property type="project" value="UniProtKB-KW"/>
</dbReference>
<dbReference type="GO" id="GO:0005634">
    <property type="term" value="C:nucleus"/>
    <property type="evidence" value="ECO:0007669"/>
    <property type="project" value="UniProtKB-SubCell"/>
</dbReference>
<evidence type="ECO:0000256" key="2">
    <source>
        <dbReference type="ARBA" id="ARBA00004496"/>
    </source>
</evidence>
<evidence type="ECO:0000259" key="9">
    <source>
        <dbReference type="PROSITE" id="PS50280"/>
    </source>
</evidence>
<comment type="catalytic activity">
    <reaction evidence="8">
        <text>L-lysyl-[protein] + S-adenosyl-L-methionine = N(6)-methyl-L-lysyl-[protein] + S-adenosyl-L-homocysteine + H(+)</text>
        <dbReference type="Rhea" id="RHEA:51736"/>
        <dbReference type="Rhea" id="RHEA-COMP:9752"/>
        <dbReference type="Rhea" id="RHEA-COMP:13053"/>
        <dbReference type="ChEBI" id="CHEBI:15378"/>
        <dbReference type="ChEBI" id="CHEBI:29969"/>
        <dbReference type="ChEBI" id="CHEBI:57856"/>
        <dbReference type="ChEBI" id="CHEBI:59789"/>
        <dbReference type="ChEBI" id="CHEBI:61929"/>
    </reaction>
</comment>
<evidence type="ECO:0000256" key="8">
    <source>
        <dbReference type="ARBA" id="ARBA00048985"/>
    </source>
</evidence>
<organism evidence="10 11">
    <name type="scientific">Scyliorhinus torazame</name>
    <name type="common">Cloudy catshark</name>
    <name type="synonym">Catulus torazame</name>
    <dbReference type="NCBI Taxonomy" id="75743"/>
    <lineage>
        <taxon>Eukaryota</taxon>
        <taxon>Metazoa</taxon>
        <taxon>Chordata</taxon>
        <taxon>Craniata</taxon>
        <taxon>Vertebrata</taxon>
        <taxon>Chondrichthyes</taxon>
        <taxon>Elasmobranchii</taxon>
        <taxon>Galeomorphii</taxon>
        <taxon>Galeoidea</taxon>
        <taxon>Carcharhiniformes</taxon>
        <taxon>Scyliorhinidae</taxon>
        <taxon>Scyliorhinus</taxon>
    </lineage>
</organism>
<evidence type="ECO:0000256" key="7">
    <source>
        <dbReference type="ARBA" id="ARBA00023242"/>
    </source>
</evidence>
<evidence type="ECO:0000256" key="3">
    <source>
        <dbReference type="ARBA" id="ARBA00022490"/>
    </source>
</evidence>
<dbReference type="Gene3D" id="2.170.270.10">
    <property type="entry name" value="SET domain"/>
    <property type="match status" value="2"/>
</dbReference>
<name>A0A401QCC7_SCYTO</name>
<proteinExistence type="predicted"/>
<keyword evidence="7" id="KW-0539">Nucleus</keyword>
<evidence type="ECO:0000256" key="5">
    <source>
        <dbReference type="ARBA" id="ARBA00022679"/>
    </source>
</evidence>
<keyword evidence="11" id="KW-1185">Reference proteome</keyword>
<dbReference type="Proteomes" id="UP000288216">
    <property type="component" value="Unassembled WGS sequence"/>
</dbReference>
<dbReference type="Pfam" id="PF00856">
    <property type="entry name" value="SET"/>
    <property type="match status" value="1"/>
</dbReference>
<dbReference type="GO" id="GO:0042826">
    <property type="term" value="F:histone deacetylase binding"/>
    <property type="evidence" value="ECO:0007669"/>
    <property type="project" value="TreeGrafter"/>
</dbReference>
<keyword evidence="6" id="KW-0949">S-adenosyl-L-methionine</keyword>
<protein>
    <recommendedName>
        <fullName evidence="9">SET domain-containing protein</fullName>
    </recommendedName>
</protein>
<dbReference type="GO" id="GO:0032259">
    <property type="term" value="P:methylation"/>
    <property type="evidence" value="ECO:0007669"/>
    <property type="project" value="UniProtKB-KW"/>
</dbReference>
<comment type="caution">
    <text evidence="10">The sequence shown here is derived from an EMBL/GenBank/DDBJ whole genome shotgun (WGS) entry which is preliminary data.</text>
</comment>
<dbReference type="InterPro" id="IPR046341">
    <property type="entry name" value="SET_dom_sf"/>
</dbReference>
<keyword evidence="4" id="KW-0489">Methyltransferase</keyword>
<dbReference type="STRING" id="75743.A0A401QCC7"/>
<dbReference type="GO" id="GO:0007507">
    <property type="term" value="P:heart development"/>
    <property type="evidence" value="ECO:0007669"/>
    <property type="project" value="TreeGrafter"/>
</dbReference>
<dbReference type="EMBL" id="BFAA01028842">
    <property type="protein sequence ID" value="GCB82967.1"/>
    <property type="molecule type" value="Genomic_DNA"/>
</dbReference>
<dbReference type="GO" id="GO:0005737">
    <property type="term" value="C:cytoplasm"/>
    <property type="evidence" value="ECO:0007669"/>
    <property type="project" value="UniProtKB-SubCell"/>
</dbReference>
<dbReference type="InterPro" id="IPR044421">
    <property type="entry name" value="SMYD4_SET"/>
</dbReference>
<reference evidence="10 11" key="1">
    <citation type="journal article" date="2018" name="Nat. Ecol. Evol.">
        <title>Shark genomes provide insights into elasmobranch evolution and the origin of vertebrates.</title>
        <authorList>
            <person name="Hara Y"/>
            <person name="Yamaguchi K"/>
            <person name="Onimaru K"/>
            <person name="Kadota M"/>
            <person name="Koyanagi M"/>
            <person name="Keeley SD"/>
            <person name="Tatsumi K"/>
            <person name="Tanaka K"/>
            <person name="Motone F"/>
            <person name="Kageyama Y"/>
            <person name="Nozu R"/>
            <person name="Adachi N"/>
            <person name="Nishimura O"/>
            <person name="Nakagawa R"/>
            <person name="Tanegashima C"/>
            <person name="Kiyatake I"/>
            <person name="Matsumoto R"/>
            <person name="Murakumo K"/>
            <person name="Nishida K"/>
            <person name="Terakita A"/>
            <person name="Kuratani S"/>
            <person name="Sato K"/>
            <person name="Hyodo S Kuraku.S."/>
        </authorList>
    </citation>
    <scope>NUCLEOTIDE SEQUENCE [LARGE SCALE GENOMIC DNA]</scope>
</reference>
<dbReference type="Gene3D" id="6.10.140.2220">
    <property type="match status" value="1"/>
</dbReference>
<keyword evidence="3" id="KW-0963">Cytoplasm</keyword>
<comment type="subcellular location">
    <subcellularLocation>
        <location evidence="2">Cytoplasm</location>
    </subcellularLocation>
    <subcellularLocation>
        <location evidence="1">Nucleus</location>
    </subcellularLocation>
</comment>
<dbReference type="PANTHER" id="PTHR46165">
    <property type="entry name" value="SET AND MYND DOMAIN-CONTAINING PROTEIN 4"/>
    <property type="match status" value="1"/>
</dbReference>
<sequence length="286" mass="31112">QDCLDDVRRAQELGYPPELEHKILARRTSCLHHLGILEGASNSQTRGSLSGGDGQSSAATALSSIEPFSKSCGTPSSQREASTVPWEVSPAIVLHSDALRGRHFVATEELKPGEVVLQEEAFAAVLIPEGRGRQSGPNEDLYCHHCLGQAELPLPCLSCSFSSYCRGGNSHVAEMEQVRIATAFYSAVSLLNHSCQPNTSITFHNTTMTVRASQRIPATQEVLHCYGPHWSRMALKERQQALSLQYFFQCLCTACVSEEKEEAGMGSPVTQFLCSQCGLSLQVSRA</sequence>
<dbReference type="SUPFAM" id="SSF82199">
    <property type="entry name" value="SET domain"/>
    <property type="match status" value="1"/>
</dbReference>
<evidence type="ECO:0000256" key="1">
    <source>
        <dbReference type="ARBA" id="ARBA00004123"/>
    </source>
</evidence>
<dbReference type="CDD" id="cd10536">
    <property type="entry name" value="SET_SMYD4"/>
    <property type="match status" value="1"/>
</dbReference>
<dbReference type="AlphaFoldDB" id="A0A401QCC7"/>